<keyword evidence="4" id="KW-0479">Metal-binding</keyword>
<keyword evidence="9" id="KW-0482">Metalloprotease</keyword>
<dbReference type="InterPro" id="IPR024079">
    <property type="entry name" value="MetalloPept_cat_dom_sf"/>
</dbReference>
<feature type="compositionally biased region" description="Low complexity" evidence="12">
    <location>
        <begin position="409"/>
        <end position="420"/>
    </location>
</feature>
<evidence type="ECO:0000256" key="12">
    <source>
        <dbReference type="SAM" id="MobiDB-lite"/>
    </source>
</evidence>
<dbReference type="PROSITE" id="PS50297">
    <property type="entry name" value="ANK_REP_REGION"/>
    <property type="match status" value="3"/>
</dbReference>
<dbReference type="GO" id="GO:0005525">
    <property type="term" value="F:GTP binding"/>
    <property type="evidence" value="ECO:0007669"/>
    <property type="project" value="InterPro"/>
</dbReference>
<dbReference type="EMBL" id="KL363215">
    <property type="protein sequence ID" value="KFD53602.1"/>
    <property type="molecule type" value="Genomic_DNA"/>
</dbReference>
<dbReference type="InterPro" id="IPR036770">
    <property type="entry name" value="Ankyrin_rpt-contain_sf"/>
</dbReference>
<evidence type="ECO:0000256" key="3">
    <source>
        <dbReference type="ARBA" id="ARBA00022670"/>
    </source>
</evidence>
<dbReference type="InterPro" id="IPR041623">
    <property type="entry name" value="NOG1_N"/>
</dbReference>
<name>A0A085M8Q6_9BILA</name>
<dbReference type="Pfam" id="PF08155">
    <property type="entry name" value="NOGCT"/>
    <property type="match status" value="1"/>
</dbReference>
<feature type="region of interest" description="Disordered" evidence="12">
    <location>
        <begin position="1079"/>
        <end position="1141"/>
    </location>
</feature>
<keyword evidence="13" id="KW-0472">Membrane</keyword>
<keyword evidence="8" id="KW-0862">Zinc</keyword>
<reference evidence="15 16" key="1">
    <citation type="journal article" date="2014" name="Nat. Genet.">
        <title>Genome and transcriptome of the porcine whipworm Trichuris suis.</title>
        <authorList>
            <person name="Jex A.R."/>
            <person name="Nejsum P."/>
            <person name="Schwarz E.M."/>
            <person name="Hu L."/>
            <person name="Young N.D."/>
            <person name="Hall R.S."/>
            <person name="Korhonen P.K."/>
            <person name="Liao S."/>
            <person name="Thamsborg S."/>
            <person name="Xia J."/>
            <person name="Xu P."/>
            <person name="Wang S."/>
            <person name="Scheerlinck J.P."/>
            <person name="Hofmann A."/>
            <person name="Sternberg P.W."/>
            <person name="Wang J."/>
            <person name="Gasser R.B."/>
        </authorList>
    </citation>
    <scope>NUCLEOTIDE SEQUENCE [LARGE SCALE GENOMIC DNA]</scope>
    <source>
        <strain evidence="15">DCEP-RM93M</strain>
    </source>
</reference>
<dbReference type="Gene3D" id="1.10.1380.10">
    <property type="entry name" value="Neutral endopeptidase , domain2"/>
    <property type="match status" value="1"/>
</dbReference>
<feature type="repeat" description="ANK" evidence="10">
    <location>
        <begin position="151"/>
        <end position="186"/>
    </location>
</feature>
<dbReference type="Pfam" id="PF17835">
    <property type="entry name" value="NOG1_N"/>
    <property type="match status" value="1"/>
</dbReference>
<dbReference type="InterPro" id="IPR012973">
    <property type="entry name" value="NOG_C"/>
</dbReference>
<dbReference type="GO" id="GO:0046872">
    <property type="term" value="F:metal ion binding"/>
    <property type="evidence" value="ECO:0007669"/>
    <property type="project" value="UniProtKB-KW"/>
</dbReference>
<evidence type="ECO:0000256" key="2">
    <source>
        <dbReference type="ARBA" id="ARBA00007357"/>
    </source>
</evidence>
<feature type="compositionally biased region" description="Basic and acidic residues" evidence="12">
    <location>
        <begin position="1092"/>
        <end position="1118"/>
    </location>
</feature>
<proteinExistence type="inferred from homology"/>
<dbReference type="Pfam" id="PF01926">
    <property type="entry name" value="MMR_HSR1"/>
    <property type="match status" value="1"/>
</dbReference>
<evidence type="ECO:0000256" key="9">
    <source>
        <dbReference type="ARBA" id="ARBA00023049"/>
    </source>
</evidence>
<dbReference type="GO" id="GO:0003723">
    <property type="term" value="F:RNA binding"/>
    <property type="evidence" value="ECO:0007669"/>
    <property type="project" value="InterPro"/>
</dbReference>
<keyword evidence="10" id="KW-0040">ANK repeat</keyword>
<dbReference type="Gene3D" id="3.40.50.300">
    <property type="entry name" value="P-loop containing nucleotide triphosphate hydrolases"/>
    <property type="match status" value="1"/>
</dbReference>
<dbReference type="Pfam" id="PF12796">
    <property type="entry name" value="Ank_2"/>
    <property type="match status" value="2"/>
</dbReference>
<keyword evidence="16" id="KW-1185">Reference proteome</keyword>
<gene>
    <name evidence="15" type="ORF">M513_05518</name>
</gene>
<keyword evidence="3" id="KW-0645">Protease</keyword>
<accession>A0A085M8Q6</accession>
<dbReference type="InterPro" id="IPR008753">
    <property type="entry name" value="Peptidase_M13_N"/>
</dbReference>
<evidence type="ECO:0000256" key="6">
    <source>
        <dbReference type="ARBA" id="ARBA00022741"/>
    </source>
</evidence>
<evidence type="ECO:0000256" key="8">
    <source>
        <dbReference type="ARBA" id="ARBA00022833"/>
    </source>
</evidence>
<dbReference type="PROSITE" id="PS50302">
    <property type="entry name" value="PUM"/>
    <property type="match status" value="1"/>
</dbReference>
<dbReference type="InterPro" id="IPR031167">
    <property type="entry name" value="G_OBG"/>
</dbReference>
<evidence type="ECO:0000256" key="13">
    <source>
        <dbReference type="SAM" id="Phobius"/>
    </source>
</evidence>
<dbReference type="PANTHER" id="PTHR45759">
    <property type="entry name" value="NUCLEOLAR GTP-BINDING PROTEIN 1"/>
    <property type="match status" value="1"/>
</dbReference>
<feature type="transmembrane region" description="Helical" evidence="13">
    <location>
        <begin position="2007"/>
        <end position="2024"/>
    </location>
</feature>
<sequence>MISGAQSHALLEDLESSIISWLDRGDVKNLEKLVLLGFGDMMLGLIDQARHRASIKFLRQLPSYQVLFAPGKHRSFTSFSHSQAKIDAIHHAVERKDLQTLKELVKKNKLALARDRFGTTVLQKAVMNNDFNTVVWLLNKFPRVVDVQDNNKRTALHYAAVLSSHEGDKIYQFLLNAGANLQIKDRDGRTPKDYLQNPHLVDHLVHRTDSSKQDQTLPQHFNYLLSLWLREGRVMKLAQLVFSGCGDVLLGRQSSHPASQSFLQEVSFHLVWTAETREKISKIHEAVKSGDMAATQMLATAKKWAIARNRQGETPLHTAVNNDRLDILKYLLQKFPETVNAKDYQLRTPLHYAAGRGVDNECYKYLLEAGADENSKDCDGRKPKYYITHPESLRVKLSRSPSAEVHNNSDASSLDSQDSLEITTSSGNKRPNPAKTLLQETDRNIATPLLEYKMELARNLPLSPSLRAAFQMVGLPLTETLVNVAIQRPLHPIRYIASMLKERAKMVHYNFKGITVVPTSKQLKEIFLSKTQRKTPTVIHRHYAISRIRQFYSRKVKFMQQSIHDRLSLMLDEFPKLDEIHPFYADLMNILYDRDHYKIALGQISIARNLVDNVSKEYTRLMKYGDSLYRCKMLKRAALGRMCKILTRQKDSLLYLEQVRQHLSRLPSIDPNTRTLIICGFPNVGKSSLINKLTRADVEVQPYAFTTKSLYVGHMDYKYLRWQVIDTPGILDQPLEERNTIEMQAITALAHIRAAVLYIMDVSEQCNYGIEEQAIRTFISIALSVKFQIALFESIQPLFANKPVLVGLNKCDIRKVEELPPEKQVTIQFLFAISICCLQKLLEVFASGGVPVFSISTVTLEGIMNMRNEACDLLLESRIEEKLNSKTGSSLANRLHVAIPAKVEGLERPPFIPDAVLQKRSAMVIDEQKEKKLLERDIELQLGDDYTLDLKKNYLLCDEEKYDKIPEIWEGHNIADFMDPANLDKLKALEEEERLHEKAGFYDSDMEVDDEETADLLKQAALIRKRQMLIMKESRERRMSSRPRLPRQGRVVERNVNRLRKELADRGLEIGRKRLRHLTESEVSRPSSQKRVRFETSTDRSRSSSKVPPRDEQGVNEKVKKKVVSMGRKAQKSLQRKARIGESDRRIPCKRPKHLFAGKRGIGKNQRPERKLSYLYAVVGLLSILAVSFLIALIVVLLDRDGPAPTEPTTPSPLPTQSPPTHGNYCLTDGCRKAAKNLRLSMNLQADPCDDFYEYSCGLWSRLNPIEEGSARRTSFTVLVDQNSADLKQFLNDLSREQTSNGSIGLLRRVYDACMDEDSIEKVGSKPLFDLLEQAFSEEHKLGKFTQTAHSLESLIAKLWMSFGISSIITPYVSADEKDAKTNILVLDQASLGLGSKSEDYYLKNDSFHQSIRHAYAETAKKIYHLMSNDPSGNMKAEDDIDGAVERIMNFEIALARINTPADKRRDPTKMYNKMTIDELQATGNKFNWSNFFALFKPLEYVNVVEPEYVRKMNALLDETDTDIIYGYLSWRLILNRLPFLERRYSDIYYELLKKLRDQDREKDRSKFCVAYVTGEADEGHEFLGYAMGKIFVQRKNFDNECRSDVNEMVTELRKAFNLLLNENNWMDEETKQRAKEKINQMISSVGYPEEINKLDSIYGPLLEKHAEYEDTVINGNDSFFVINTKILTWLRQKQNNQIGKPFDRHDFGGSPVIVNAWYAPSKNSIVFPAGILQPPFYDKTSPAAVNFGSIGSVIGHEITHGFDDQGAEYDSYGNLNKWWTNSSKEKFEEKVQCFVDQYSRFCYPELGDNVCVKGENTKGENIADNGGIKQSFAAYKALTKGKPQEVLPSLEQFTMDQIFFLSFANFWCGNFRNKFLQNMIDTNEHAPGRNRVVGTLQNFDEFAKAFNCPLGSVMNPEKKCVNFLITYENNSQLSKSGGGQNPESRNPERSKSRTGQNPEGSKSRMGQNPEGSKSCMGQNPEGSKSRIARKCTFWISRNDCFSICGLLMNTAGFFSSAIFLLTIRRQRNQHG</sequence>
<organism evidence="15 16">
    <name type="scientific">Trichuris suis</name>
    <name type="common">pig whipworm</name>
    <dbReference type="NCBI Taxonomy" id="68888"/>
    <lineage>
        <taxon>Eukaryota</taxon>
        <taxon>Metazoa</taxon>
        <taxon>Ecdysozoa</taxon>
        <taxon>Nematoda</taxon>
        <taxon>Enoplea</taxon>
        <taxon>Dorylaimia</taxon>
        <taxon>Trichinellida</taxon>
        <taxon>Trichuridae</taxon>
        <taxon>Trichuris</taxon>
    </lineage>
</organism>
<evidence type="ECO:0000256" key="1">
    <source>
        <dbReference type="ARBA" id="ARBA00001947"/>
    </source>
</evidence>
<feature type="region of interest" description="Disordered" evidence="12">
    <location>
        <begin position="1933"/>
        <end position="1984"/>
    </location>
</feature>
<feature type="repeat" description="ANK" evidence="10">
    <location>
        <begin position="311"/>
        <end position="334"/>
    </location>
</feature>
<dbReference type="InterPro" id="IPR000718">
    <property type="entry name" value="Peptidase_M13"/>
</dbReference>
<evidence type="ECO:0000256" key="10">
    <source>
        <dbReference type="PROSITE-ProRule" id="PRU00023"/>
    </source>
</evidence>
<dbReference type="SUPFAM" id="SSF52540">
    <property type="entry name" value="P-loop containing nucleoside triphosphate hydrolases"/>
    <property type="match status" value="1"/>
</dbReference>
<dbReference type="Gene3D" id="3.40.390.10">
    <property type="entry name" value="Collagenase (Catalytic Domain)"/>
    <property type="match status" value="1"/>
</dbReference>
<keyword evidence="5" id="KW-0677">Repeat</keyword>
<feature type="region of interest" description="Disordered" evidence="12">
    <location>
        <begin position="397"/>
        <end position="436"/>
    </location>
</feature>
<keyword evidence="6" id="KW-0547">Nucleotide-binding</keyword>
<feature type="compositionally biased region" description="Polar residues" evidence="12">
    <location>
        <begin position="399"/>
        <end position="408"/>
    </location>
</feature>
<keyword evidence="7" id="KW-0378">Hydrolase</keyword>
<dbReference type="GO" id="GO:0004222">
    <property type="term" value="F:metalloendopeptidase activity"/>
    <property type="evidence" value="ECO:0007669"/>
    <property type="project" value="InterPro"/>
</dbReference>
<dbReference type="InterPro" id="IPR027417">
    <property type="entry name" value="P-loop_NTPase"/>
</dbReference>
<feature type="compositionally biased region" description="Polar residues" evidence="12">
    <location>
        <begin position="1954"/>
        <end position="1983"/>
    </location>
</feature>
<protein>
    <recommendedName>
        <fullName evidence="14">OBG-type G domain-containing protein</fullName>
    </recommendedName>
</protein>
<dbReference type="PROSITE" id="PS50088">
    <property type="entry name" value="ANK_REPEAT"/>
    <property type="match status" value="3"/>
</dbReference>
<dbReference type="InterPro" id="IPR006073">
    <property type="entry name" value="GTP-bd"/>
</dbReference>
<dbReference type="CDD" id="cd01897">
    <property type="entry name" value="NOG"/>
    <property type="match status" value="1"/>
</dbReference>
<dbReference type="PROSITE" id="PS51710">
    <property type="entry name" value="G_OBG"/>
    <property type="match status" value="1"/>
</dbReference>
<dbReference type="FunFam" id="1.20.120.1190:FF:000001">
    <property type="entry name" value="Nucleolar GTP-binding protein 1"/>
    <property type="match status" value="1"/>
</dbReference>
<dbReference type="InterPro" id="IPR042089">
    <property type="entry name" value="Peptidase_M13_dom_2"/>
</dbReference>
<evidence type="ECO:0000256" key="5">
    <source>
        <dbReference type="ARBA" id="ARBA00022737"/>
    </source>
</evidence>
<dbReference type="InterPro" id="IPR001313">
    <property type="entry name" value="Pumilio_RNA-bd_rpt"/>
</dbReference>
<dbReference type="InterPro" id="IPR002110">
    <property type="entry name" value="Ankyrin_rpt"/>
</dbReference>
<keyword evidence="13" id="KW-0812">Transmembrane</keyword>
<dbReference type="CDD" id="cd08662">
    <property type="entry name" value="M13"/>
    <property type="match status" value="1"/>
</dbReference>
<feature type="domain" description="OBG-type G" evidence="14">
    <location>
        <begin position="674"/>
        <end position="875"/>
    </location>
</feature>
<comment type="cofactor">
    <cofactor evidence="1">
        <name>Zn(2+)</name>
        <dbReference type="ChEBI" id="CHEBI:29105"/>
    </cofactor>
</comment>
<dbReference type="PRINTS" id="PR00786">
    <property type="entry name" value="NEPRILYSIN"/>
</dbReference>
<dbReference type="Gene3D" id="1.25.40.20">
    <property type="entry name" value="Ankyrin repeat-containing domain"/>
    <property type="match status" value="2"/>
</dbReference>
<feature type="repeat" description="ANK" evidence="10">
    <location>
        <begin position="345"/>
        <end position="378"/>
    </location>
</feature>
<evidence type="ECO:0000313" key="15">
    <source>
        <dbReference type="EMBL" id="KFD53602.1"/>
    </source>
</evidence>
<dbReference type="InterPro" id="IPR018497">
    <property type="entry name" value="Peptidase_M13_C"/>
</dbReference>
<evidence type="ECO:0000259" key="14">
    <source>
        <dbReference type="PROSITE" id="PS51710"/>
    </source>
</evidence>
<dbReference type="SMART" id="SM00248">
    <property type="entry name" value="ANK"/>
    <property type="match status" value="5"/>
</dbReference>
<dbReference type="GO" id="GO:0006508">
    <property type="term" value="P:proteolysis"/>
    <property type="evidence" value="ECO:0007669"/>
    <property type="project" value="UniProtKB-KW"/>
</dbReference>
<evidence type="ECO:0000313" key="16">
    <source>
        <dbReference type="Proteomes" id="UP000030764"/>
    </source>
</evidence>
<dbReference type="SUPFAM" id="SSF55486">
    <property type="entry name" value="Metalloproteases ('zincins'), catalytic domain"/>
    <property type="match status" value="1"/>
</dbReference>
<dbReference type="PROSITE" id="PS51885">
    <property type="entry name" value="NEPRILYSIN"/>
    <property type="match status" value="1"/>
</dbReference>
<dbReference type="SUPFAM" id="SSF48403">
    <property type="entry name" value="Ankyrin repeat"/>
    <property type="match status" value="1"/>
</dbReference>
<feature type="transmembrane region" description="Helical" evidence="13">
    <location>
        <begin position="1174"/>
        <end position="1198"/>
    </location>
</feature>
<comment type="similarity">
    <text evidence="2">Belongs to the peptidase M13 family.</text>
</comment>
<keyword evidence="13" id="KW-1133">Transmembrane helix</keyword>
<dbReference type="Gene3D" id="1.20.120.1190">
    <property type="match status" value="1"/>
</dbReference>
<evidence type="ECO:0000256" key="4">
    <source>
        <dbReference type="ARBA" id="ARBA00022723"/>
    </source>
</evidence>
<evidence type="ECO:0000256" key="11">
    <source>
        <dbReference type="PROSITE-ProRule" id="PRU00317"/>
    </source>
</evidence>
<evidence type="ECO:0000256" key="7">
    <source>
        <dbReference type="ARBA" id="ARBA00022801"/>
    </source>
</evidence>
<feature type="transmembrane region" description="Helical" evidence="13">
    <location>
        <begin position="841"/>
        <end position="860"/>
    </location>
</feature>
<feature type="repeat" description="Pumilio" evidence="11">
    <location>
        <begin position="103"/>
        <end position="139"/>
    </location>
</feature>
<dbReference type="Pfam" id="PF01431">
    <property type="entry name" value="Peptidase_M13"/>
    <property type="match status" value="1"/>
</dbReference>
<feature type="compositionally biased region" description="Basic residues" evidence="12">
    <location>
        <begin position="1119"/>
        <end position="1138"/>
    </location>
</feature>
<dbReference type="Pfam" id="PF05649">
    <property type="entry name" value="Peptidase_M13_N"/>
    <property type="match status" value="1"/>
</dbReference>
<dbReference type="Proteomes" id="UP000030764">
    <property type="component" value="Unassembled WGS sequence"/>
</dbReference>